<dbReference type="EMBL" id="CAUOFW020010358">
    <property type="protein sequence ID" value="CAK9188210.1"/>
    <property type="molecule type" value="Genomic_DNA"/>
</dbReference>
<keyword evidence="3" id="KW-1185">Reference proteome</keyword>
<dbReference type="Proteomes" id="UP001642360">
    <property type="component" value="Unassembled WGS sequence"/>
</dbReference>
<evidence type="ECO:0000256" key="1">
    <source>
        <dbReference type="SAM" id="MobiDB-lite"/>
    </source>
</evidence>
<evidence type="ECO:0000313" key="2">
    <source>
        <dbReference type="EMBL" id="CAK9188210.1"/>
    </source>
</evidence>
<gene>
    <name evidence="2" type="ORF">ILEXP_LOCUS58861</name>
</gene>
<dbReference type="AlphaFoldDB" id="A0ABC8V4F2"/>
<reference evidence="2 3" key="1">
    <citation type="submission" date="2024-02" db="EMBL/GenBank/DDBJ databases">
        <authorList>
            <person name="Vignale AGUSTIN F."/>
            <person name="Sosa J E."/>
            <person name="Modenutti C."/>
        </authorList>
    </citation>
    <scope>NUCLEOTIDE SEQUENCE [LARGE SCALE GENOMIC DNA]</scope>
</reference>
<proteinExistence type="predicted"/>
<evidence type="ECO:0000313" key="3">
    <source>
        <dbReference type="Proteomes" id="UP001642360"/>
    </source>
</evidence>
<comment type="caution">
    <text evidence="2">The sequence shown here is derived from an EMBL/GenBank/DDBJ whole genome shotgun (WGS) entry which is preliminary data.</text>
</comment>
<name>A0ABC8V4F2_9AQUA</name>
<protein>
    <submittedName>
        <fullName evidence="2">Uncharacterized protein</fullName>
    </submittedName>
</protein>
<sequence length="114" mass="12510">MARRQPLYIYLNRGVPHSVDDALALNEVRLFEQCNIAGSALPCGLEVIMPPQAKPIKSRKVRPARAAAETSTRKSMTSKVPCKCGRYISLFSPQSQRSLSDRLMALQQAPGGDP</sequence>
<accession>A0ABC8V4F2</accession>
<feature type="region of interest" description="Disordered" evidence="1">
    <location>
        <begin position="56"/>
        <end position="75"/>
    </location>
</feature>
<organism evidence="2 3">
    <name type="scientific">Ilex paraguariensis</name>
    <name type="common">yerba mate</name>
    <dbReference type="NCBI Taxonomy" id="185542"/>
    <lineage>
        <taxon>Eukaryota</taxon>
        <taxon>Viridiplantae</taxon>
        <taxon>Streptophyta</taxon>
        <taxon>Embryophyta</taxon>
        <taxon>Tracheophyta</taxon>
        <taxon>Spermatophyta</taxon>
        <taxon>Magnoliopsida</taxon>
        <taxon>eudicotyledons</taxon>
        <taxon>Gunneridae</taxon>
        <taxon>Pentapetalae</taxon>
        <taxon>asterids</taxon>
        <taxon>campanulids</taxon>
        <taxon>Aquifoliales</taxon>
        <taxon>Aquifoliaceae</taxon>
        <taxon>Ilex</taxon>
    </lineage>
</organism>